<accession>A0A2T0PUG9</accession>
<evidence type="ECO:0000256" key="2">
    <source>
        <dbReference type="ARBA" id="ARBA00022801"/>
    </source>
</evidence>
<feature type="domain" description="Peptidase M20 dimerisation" evidence="5">
    <location>
        <begin position="215"/>
        <end position="309"/>
    </location>
</feature>
<evidence type="ECO:0000259" key="5">
    <source>
        <dbReference type="Pfam" id="PF07687"/>
    </source>
</evidence>
<dbReference type="InterPro" id="IPR036264">
    <property type="entry name" value="Bact_exopeptidase_dim_dom"/>
</dbReference>
<dbReference type="Gene3D" id="3.40.630.10">
    <property type="entry name" value="Zn peptidases"/>
    <property type="match status" value="1"/>
</dbReference>
<evidence type="ECO:0000256" key="4">
    <source>
        <dbReference type="PIRSR" id="PIRSR001235-2"/>
    </source>
</evidence>
<dbReference type="RefSeq" id="WP_106252912.1">
    <property type="nucleotide sequence ID" value="NZ_PVZC01000010.1"/>
</dbReference>
<feature type="binding site" evidence="3">
    <location>
        <position position="190"/>
    </location>
    <ligand>
        <name>Zn(2+)</name>
        <dbReference type="ChEBI" id="CHEBI:29105"/>
        <label>1</label>
    </ligand>
</feature>
<feature type="binding site" evidence="3">
    <location>
        <position position="125"/>
    </location>
    <ligand>
        <name>Zn(2+)</name>
        <dbReference type="ChEBI" id="CHEBI:29105"/>
        <label>2</label>
    </ligand>
</feature>
<evidence type="ECO:0000313" key="6">
    <source>
        <dbReference type="EMBL" id="PRX92552.1"/>
    </source>
</evidence>
<dbReference type="AlphaFoldDB" id="A0A2T0PUG9"/>
<evidence type="ECO:0000256" key="3">
    <source>
        <dbReference type="PIRSR" id="PIRSR001235-1"/>
    </source>
</evidence>
<dbReference type="Pfam" id="PF07687">
    <property type="entry name" value="M20_dimer"/>
    <property type="match status" value="1"/>
</dbReference>
<feature type="binding site" evidence="3">
    <location>
        <position position="90"/>
    </location>
    <ligand>
        <name>Zn(2+)</name>
        <dbReference type="ChEBI" id="CHEBI:29105"/>
        <label>2</label>
    </ligand>
</feature>
<dbReference type="Proteomes" id="UP000237846">
    <property type="component" value="Unassembled WGS sequence"/>
</dbReference>
<dbReference type="EMBL" id="PVZC01000010">
    <property type="protein sequence ID" value="PRX92552.1"/>
    <property type="molecule type" value="Genomic_DNA"/>
</dbReference>
<keyword evidence="3" id="KW-0479">Metal-binding</keyword>
<dbReference type="GO" id="GO:0016813">
    <property type="term" value="F:hydrolase activity, acting on carbon-nitrogen (but not peptide) bonds, in linear amidines"/>
    <property type="evidence" value="ECO:0007669"/>
    <property type="project" value="InterPro"/>
</dbReference>
<feature type="binding site" evidence="3">
    <location>
        <position position="79"/>
    </location>
    <ligand>
        <name>Zn(2+)</name>
        <dbReference type="ChEBI" id="CHEBI:29105"/>
        <label>1</label>
    </ligand>
</feature>
<gene>
    <name evidence="6" type="ORF">CLV72_110314</name>
</gene>
<dbReference type="NCBIfam" id="NF006770">
    <property type="entry name" value="PRK09290.1-4"/>
    <property type="match status" value="1"/>
</dbReference>
<proteinExistence type="inferred from homology"/>
<name>A0A2T0PUG9_9ACTN</name>
<dbReference type="SUPFAM" id="SSF53187">
    <property type="entry name" value="Zn-dependent exopeptidases"/>
    <property type="match status" value="1"/>
</dbReference>
<keyword evidence="2 6" id="KW-0378">Hydrolase</keyword>
<comment type="similarity">
    <text evidence="1">Belongs to the peptidase M20 family.</text>
</comment>
<dbReference type="InterPro" id="IPR010158">
    <property type="entry name" value="Amidase_Cbmase"/>
</dbReference>
<dbReference type="OrthoDB" id="9808195at2"/>
<feature type="binding site" evidence="3">
    <location>
        <position position="90"/>
    </location>
    <ligand>
        <name>Zn(2+)</name>
        <dbReference type="ChEBI" id="CHEBI:29105"/>
        <label>1</label>
    </ligand>
</feature>
<comment type="caution">
    <text evidence="6">The sequence shown here is derived from an EMBL/GenBank/DDBJ whole genome shotgun (WGS) entry which is preliminary data.</text>
</comment>
<dbReference type="GO" id="GO:0046872">
    <property type="term" value="F:metal ion binding"/>
    <property type="evidence" value="ECO:0007669"/>
    <property type="project" value="UniProtKB-KW"/>
</dbReference>
<keyword evidence="3" id="KW-0862">Zinc</keyword>
<dbReference type="PANTHER" id="PTHR32494:SF5">
    <property type="entry name" value="ALLANTOATE AMIDOHYDROLASE"/>
    <property type="match status" value="1"/>
</dbReference>
<evidence type="ECO:0000313" key="7">
    <source>
        <dbReference type="Proteomes" id="UP000237846"/>
    </source>
</evidence>
<dbReference type="Gene3D" id="3.30.70.360">
    <property type="match status" value="1"/>
</dbReference>
<dbReference type="InterPro" id="IPR011650">
    <property type="entry name" value="Peptidase_M20_dimer"/>
</dbReference>
<sequence length="405" mass="42668">MTDTFDELWQQLAPVGRFNQTGGYRRYSWTSADAEARAWFGAAAAARGLDVEHDRNGNLWAWWRDERTGEGDAVVTGSHLDSVPDGGAFDGPLGIVSALAAVDLLRERGARPVRPVGVVVFAEEEGARFGRPCLGSRLLTGAIDPAAARELSDADGITWAEAMNGAGLDPAGIGPDPERLARVGTFVELHVEQGRALSEHNRPVGVAGSVWPHGRWRLDFTGKADHAGTTRLADRCDPMLPLAQAVLAARAEAETVRALATVGRVQVRPNSTNAIPSSVQAWLDARAPDEPTLEVLLEGITTLAAQHAEAEGVDFEITAESVTPETLFPAGLRDRVAGTLDGAPVLATGAGHDAGILAGHVPTAMLFVRNPTGVSHAPDEHAETADCHAGVTALADVLQELACRA</sequence>
<feature type="binding site" evidence="4">
    <location>
        <position position="215"/>
    </location>
    <ligand>
        <name>allantoate</name>
        <dbReference type="ChEBI" id="CHEBI:17536"/>
    </ligand>
</feature>
<dbReference type="PANTHER" id="PTHR32494">
    <property type="entry name" value="ALLANTOATE DEIMINASE-RELATED"/>
    <property type="match status" value="1"/>
</dbReference>
<dbReference type="SUPFAM" id="SSF55031">
    <property type="entry name" value="Bacterial exopeptidase dimerisation domain"/>
    <property type="match status" value="1"/>
</dbReference>
<dbReference type="NCBIfam" id="TIGR01879">
    <property type="entry name" value="hydantase"/>
    <property type="match status" value="1"/>
</dbReference>
<comment type="cofactor">
    <cofactor evidence="3">
        <name>Zn(2+)</name>
        <dbReference type="ChEBI" id="CHEBI:29105"/>
    </cofactor>
    <text evidence="3">Binds 2 Zn(2+) ions per subunit.</text>
</comment>
<feature type="binding site" evidence="4">
    <location>
        <position position="286"/>
    </location>
    <ligand>
        <name>allantoate</name>
        <dbReference type="ChEBI" id="CHEBI:17536"/>
    </ligand>
</feature>
<protein>
    <submittedName>
        <fullName evidence="6">N-carbamoyl-L-amino-acid hydrolase</fullName>
    </submittedName>
</protein>
<feature type="binding site" evidence="3">
    <location>
        <position position="376"/>
    </location>
    <ligand>
        <name>Zn(2+)</name>
        <dbReference type="ChEBI" id="CHEBI:29105"/>
        <label>2</label>
    </ligand>
</feature>
<dbReference type="InterPro" id="IPR002933">
    <property type="entry name" value="Peptidase_M20"/>
</dbReference>
<reference evidence="6 7" key="1">
    <citation type="submission" date="2018-03" db="EMBL/GenBank/DDBJ databases">
        <title>Genomic Encyclopedia of Archaeal and Bacterial Type Strains, Phase II (KMG-II): from individual species to whole genera.</title>
        <authorList>
            <person name="Goeker M."/>
        </authorList>
    </citation>
    <scope>NUCLEOTIDE SEQUENCE [LARGE SCALE GENOMIC DNA]</scope>
    <source>
        <strain evidence="6 7">DSM 45601</strain>
    </source>
</reference>
<dbReference type="Pfam" id="PF01546">
    <property type="entry name" value="Peptidase_M20"/>
    <property type="match status" value="1"/>
</dbReference>
<evidence type="ECO:0000256" key="1">
    <source>
        <dbReference type="ARBA" id="ARBA00006153"/>
    </source>
</evidence>
<organism evidence="6 7">
    <name type="scientific">Allonocardiopsis opalescens</name>
    <dbReference type="NCBI Taxonomy" id="1144618"/>
    <lineage>
        <taxon>Bacteria</taxon>
        <taxon>Bacillati</taxon>
        <taxon>Actinomycetota</taxon>
        <taxon>Actinomycetes</taxon>
        <taxon>Streptosporangiales</taxon>
        <taxon>Allonocardiopsis</taxon>
    </lineage>
</organism>
<dbReference type="PIRSF" id="PIRSF001235">
    <property type="entry name" value="Amidase_carbamoylase"/>
    <property type="match status" value="1"/>
</dbReference>
<feature type="binding site" evidence="4">
    <location>
        <position position="273"/>
    </location>
    <ligand>
        <name>allantoate</name>
        <dbReference type="ChEBI" id="CHEBI:17536"/>
    </ligand>
</feature>
<keyword evidence="7" id="KW-1185">Reference proteome</keyword>